<dbReference type="Proteomes" id="UP001491552">
    <property type="component" value="Unassembled WGS sequence"/>
</dbReference>
<dbReference type="Gene3D" id="3.10.20.480">
    <property type="entry name" value="Antirestriction protein ArdA, domain 1"/>
    <property type="match status" value="1"/>
</dbReference>
<evidence type="ECO:0000313" key="2">
    <source>
        <dbReference type="Proteomes" id="UP001491552"/>
    </source>
</evidence>
<gene>
    <name evidence="1" type="ORF">WMO66_13580</name>
</gene>
<organism evidence="1 2">
    <name type="scientific">Faecousia intestinalis</name>
    <dbReference type="NCBI Taxonomy" id="3133167"/>
    <lineage>
        <taxon>Bacteria</taxon>
        <taxon>Bacillati</taxon>
        <taxon>Bacillota</taxon>
        <taxon>Clostridia</taxon>
        <taxon>Eubacteriales</taxon>
        <taxon>Oscillospiraceae</taxon>
        <taxon>Faecousia</taxon>
    </lineage>
</organism>
<evidence type="ECO:0000313" key="1">
    <source>
        <dbReference type="EMBL" id="MEQ2512259.1"/>
    </source>
</evidence>
<dbReference type="InterPro" id="IPR009899">
    <property type="entry name" value="ArdA"/>
</dbReference>
<accession>A0ABV1GA89</accession>
<reference evidence="1 2" key="1">
    <citation type="submission" date="2024-03" db="EMBL/GenBank/DDBJ databases">
        <title>Human intestinal bacterial collection.</title>
        <authorList>
            <person name="Pauvert C."/>
            <person name="Hitch T.C.A."/>
            <person name="Clavel T."/>
        </authorList>
    </citation>
    <scope>NUCLEOTIDE SEQUENCE [LARGE SCALE GENOMIC DNA]</scope>
    <source>
        <strain evidence="1 2">CLA-AA-H192</strain>
    </source>
</reference>
<dbReference type="Pfam" id="PF07275">
    <property type="entry name" value="ArdA"/>
    <property type="match status" value="1"/>
</dbReference>
<dbReference type="Gene3D" id="1.10.10.1190">
    <property type="entry name" value="Antirestriction protein ArdA, domain 3"/>
    <property type="match status" value="1"/>
</dbReference>
<sequence length="227" mass="25930">MMNVSDTRDCAFEAFVTNLGKYNEGFLVGEWVKFPVTNEEMQAVFRRIGIGRRYEEWFITDYDCPDAAIGKVLGEYESLSELNYLAGQIMELRESDEFWQAVLDLGENTGSVRELINLTENMDCFDYLPGVCSDYDLGYYWIEESGCYDTDKLGALANYIDYEGFGRDVRLEEGGIFGDNGYVRSNSGRFVDIYDGDIENIPEEYRISSPAVPVRSALPRQAEQPER</sequence>
<protein>
    <submittedName>
        <fullName evidence="1">Antirestriction protein ArdA</fullName>
    </submittedName>
</protein>
<dbReference type="InterPro" id="IPR041893">
    <property type="entry name" value="ArdA_dom3"/>
</dbReference>
<dbReference type="RefSeq" id="WP_349136943.1">
    <property type="nucleotide sequence ID" value="NZ_JBBMFF010000270.1"/>
</dbReference>
<proteinExistence type="predicted"/>
<dbReference type="InterPro" id="IPR041895">
    <property type="entry name" value="ArdA_dom1"/>
</dbReference>
<name>A0ABV1GA89_9FIRM</name>
<dbReference type="EMBL" id="JBBMFF010000270">
    <property type="protein sequence ID" value="MEQ2512259.1"/>
    <property type="molecule type" value="Genomic_DNA"/>
</dbReference>
<comment type="caution">
    <text evidence="1">The sequence shown here is derived from an EMBL/GenBank/DDBJ whole genome shotgun (WGS) entry which is preliminary data.</text>
</comment>
<keyword evidence="2" id="KW-1185">Reference proteome</keyword>